<dbReference type="RefSeq" id="XP_006689761.1">
    <property type="nucleotide sequence ID" value="XM_006689698.1"/>
</dbReference>
<evidence type="ECO:0000313" key="1">
    <source>
        <dbReference type="EMBL" id="EGV60547.1"/>
    </source>
</evidence>
<dbReference type="KEGG" id="cten:18248375"/>
<dbReference type="GeneID" id="18248375"/>
<organism evidence="2">
    <name type="scientific">Candida tenuis (strain ATCC 10573 / BCRC 21748 / CBS 615 / JCM 9827 / NBRC 10315 / NRRL Y-1498 / VKM Y-70)</name>
    <name type="common">Yeast</name>
    <name type="synonym">Yamadazyma tenuis</name>
    <dbReference type="NCBI Taxonomy" id="590646"/>
    <lineage>
        <taxon>Eukaryota</taxon>
        <taxon>Fungi</taxon>
        <taxon>Dikarya</taxon>
        <taxon>Ascomycota</taxon>
        <taxon>Saccharomycotina</taxon>
        <taxon>Pichiomycetes</taxon>
        <taxon>Debaryomycetaceae</taxon>
        <taxon>Yamadazyma</taxon>
    </lineage>
</organism>
<dbReference type="eggNOG" id="ENOG502T76D">
    <property type="taxonomic scope" value="Eukaryota"/>
</dbReference>
<sequence length="209" mass="23787">MNTSIIISELSRQDFIKTNHPMSLVDQIKLEILNIDYQGDEDYYLNKISTWSNLPFLSRVIIILKDEESSKQLYHYINSEIRSKYHLDPGVKVTLQENLLQRSKSFDGSTADDDSLSVNMLKRFKAAHSSETAKYQEPKPQIFDVFSMHRLGLHPQEADAEAVTASDGSSMARSRSMTRTLFKPPLSIETNLHCQSSMPSPTITLDETN</sequence>
<dbReference type="STRING" id="590646.G3BEH8"/>
<keyword evidence="2" id="KW-1185">Reference proteome</keyword>
<dbReference type="EMBL" id="GL996528">
    <property type="protein sequence ID" value="EGV60547.1"/>
    <property type="molecule type" value="Genomic_DNA"/>
</dbReference>
<name>G3BEH8_CANTC</name>
<reference evidence="1 2" key="1">
    <citation type="journal article" date="2011" name="Proc. Natl. Acad. Sci. U.S.A.">
        <title>Comparative genomics of xylose-fermenting fungi for enhanced biofuel production.</title>
        <authorList>
            <person name="Wohlbach D.J."/>
            <person name="Kuo A."/>
            <person name="Sato T.K."/>
            <person name="Potts K.M."/>
            <person name="Salamov A.A."/>
            <person name="LaButti K.M."/>
            <person name="Sun H."/>
            <person name="Clum A."/>
            <person name="Pangilinan J.L."/>
            <person name="Lindquist E.A."/>
            <person name="Lucas S."/>
            <person name="Lapidus A."/>
            <person name="Jin M."/>
            <person name="Gunawan C."/>
            <person name="Balan V."/>
            <person name="Dale B.E."/>
            <person name="Jeffries T.W."/>
            <person name="Zinkel R."/>
            <person name="Barry K.W."/>
            <person name="Grigoriev I.V."/>
            <person name="Gasch A.P."/>
        </authorList>
    </citation>
    <scope>NUCLEOTIDE SEQUENCE [LARGE SCALE GENOMIC DNA]</scope>
    <source>
        <strain evidence="2">ATCC 10573 / BCRC 21748 / CBS 615 / JCM 9827 / NBRC 10315 / NRRL Y-1498 / VKM Y-70</strain>
    </source>
</reference>
<evidence type="ECO:0000313" key="2">
    <source>
        <dbReference type="Proteomes" id="UP000000707"/>
    </source>
</evidence>
<dbReference type="OrthoDB" id="4069757at2759"/>
<accession>G3BEH8</accession>
<dbReference type="AlphaFoldDB" id="G3BEH8"/>
<dbReference type="Proteomes" id="UP000000707">
    <property type="component" value="Unassembled WGS sequence"/>
</dbReference>
<proteinExistence type="predicted"/>
<protein>
    <submittedName>
        <fullName evidence="1">Uncharacterized protein</fullName>
    </submittedName>
</protein>
<gene>
    <name evidence="1" type="ORF">CANTEDRAFT_116625</name>
</gene>
<dbReference type="HOGENOM" id="CLU_069662_0_0_1"/>